<keyword evidence="1" id="KW-1133">Transmembrane helix</keyword>
<dbReference type="Pfam" id="PF00990">
    <property type="entry name" value="GGDEF"/>
    <property type="match status" value="1"/>
</dbReference>
<dbReference type="PROSITE" id="PS50883">
    <property type="entry name" value="EAL"/>
    <property type="match status" value="1"/>
</dbReference>
<dbReference type="PANTHER" id="PTHR33121:SF70">
    <property type="entry name" value="SIGNALING PROTEIN YKOW"/>
    <property type="match status" value="1"/>
</dbReference>
<accession>A0A7X4K9G7</accession>
<dbReference type="AlphaFoldDB" id="A0A7X4K9G7"/>
<dbReference type="NCBIfam" id="TIGR00254">
    <property type="entry name" value="GGDEF"/>
    <property type="match status" value="1"/>
</dbReference>
<dbReference type="SUPFAM" id="SSF55073">
    <property type="entry name" value="Nucleotide cyclase"/>
    <property type="match status" value="1"/>
</dbReference>
<feature type="domain" description="EAL" evidence="2">
    <location>
        <begin position="580"/>
        <end position="833"/>
    </location>
</feature>
<dbReference type="Pfam" id="PF07695">
    <property type="entry name" value="7TMR-DISM_7TM"/>
    <property type="match status" value="1"/>
</dbReference>
<evidence type="ECO:0000256" key="1">
    <source>
        <dbReference type="SAM" id="Phobius"/>
    </source>
</evidence>
<organism evidence="4 5">
    <name type="scientific">Novosphingobium silvae</name>
    <dbReference type="NCBI Taxonomy" id="2692619"/>
    <lineage>
        <taxon>Bacteria</taxon>
        <taxon>Pseudomonadati</taxon>
        <taxon>Pseudomonadota</taxon>
        <taxon>Alphaproteobacteria</taxon>
        <taxon>Sphingomonadales</taxon>
        <taxon>Sphingomonadaceae</taxon>
        <taxon>Novosphingobium</taxon>
    </lineage>
</organism>
<feature type="transmembrane region" description="Helical" evidence="1">
    <location>
        <begin position="176"/>
        <end position="196"/>
    </location>
</feature>
<dbReference type="InterPro" id="IPR011623">
    <property type="entry name" value="7TMR_DISM_rcpt_extracell_dom1"/>
</dbReference>
<dbReference type="SMART" id="SM00267">
    <property type="entry name" value="GGDEF"/>
    <property type="match status" value="1"/>
</dbReference>
<keyword evidence="5" id="KW-1185">Reference proteome</keyword>
<dbReference type="Pfam" id="PF00563">
    <property type="entry name" value="EAL"/>
    <property type="match status" value="1"/>
</dbReference>
<evidence type="ECO:0000313" key="4">
    <source>
        <dbReference type="EMBL" id="MYM00360.1"/>
    </source>
</evidence>
<dbReference type="InterPro" id="IPR000160">
    <property type="entry name" value="GGDEF_dom"/>
</dbReference>
<feature type="transmembrane region" description="Helical" evidence="1">
    <location>
        <begin position="270"/>
        <end position="291"/>
    </location>
</feature>
<sequence length="839" mass="91698">MPIRSVLFFLALLAAWLSWPSDARADIVRLRSDMCAAAAPADLPVEAAAVTALPFNCAAPPAYAAYRHGWVWLKLRDPAALAQLPRDWRLLIDQTRFRGMAALVVAEDGAVQRIAVTPSTIGDNWAPGAMLRFRIERPGAEVRGLYLGFRQLDHLSLMRKVSAADPQDAIRLDGRWLGLMGVFAGALLSAFAYNLLIYTGQRLVFQRWYLVWSTLALAYGFTWTNTATFLLPGLVGPAAVSLDYLLVSALIAAGNMFFVSVIEEGVLPRWVTWVGAFSAVVNLSVGLAAWSGWFASPVAVDRMLNLVFILGALCLSAGVIVAIRRRSRVVWFYLAGWTPVLTIFALRVGRNFGLLVQDDTVDMGTFAALAFESVALSLAIADRFRLLRAERDAAEQARKVIKVESETFRRAAQTDFLTKLGNRAAFQVALRSMCEAPGAPPFMLLLVDVDHLKDINDRLGHDGGDMLLESVGKGLRDAARGRGHVSRIGGDEFAILLPGGEHEQQCIQRALEALQGTTLSHAGRSWALSLSIGSARFPEDATAPEVLVKNADLALYQAKHTGRRRLHQYDVPLRAGLDRRQAFAREAEAGVERGEFSLHYQPIVDLRTGQATSCEALLRWRHPDHGVLTPATFGDLLSEGKVGLAVQQHVFDQALSALRDHPGALPRLSFNLTAAQIDGPLAAARLLARIADHGLEPGRLCVEVTEDHVLDRRMDETAQALGLLHDAGVSVALDDFGTGYASLIHLKHLPFDILKIDRSFTLGLFEDDGQSEEIIRAIIGLGQGLRKKVVAEGVETQRQRQRLAEMGCDLGQGYLFARPAPLEALTHAQSRTVPRPFAA</sequence>
<dbReference type="GO" id="GO:0071111">
    <property type="term" value="F:cyclic-guanylate-specific phosphodiesterase activity"/>
    <property type="evidence" value="ECO:0007669"/>
    <property type="project" value="InterPro"/>
</dbReference>
<gene>
    <name evidence="4" type="ORF">GR702_21730</name>
</gene>
<dbReference type="InterPro" id="IPR043128">
    <property type="entry name" value="Rev_trsase/Diguanyl_cyclase"/>
</dbReference>
<feature type="transmembrane region" description="Helical" evidence="1">
    <location>
        <begin position="330"/>
        <end position="349"/>
    </location>
</feature>
<dbReference type="InterPro" id="IPR035919">
    <property type="entry name" value="EAL_sf"/>
</dbReference>
<evidence type="ECO:0000259" key="2">
    <source>
        <dbReference type="PROSITE" id="PS50883"/>
    </source>
</evidence>
<proteinExistence type="predicted"/>
<dbReference type="InterPro" id="IPR029787">
    <property type="entry name" value="Nucleotide_cyclase"/>
</dbReference>
<name>A0A7X4K9G7_9SPHN</name>
<feature type="transmembrane region" description="Helical" evidence="1">
    <location>
        <begin position="303"/>
        <end position="323"/>
    </location>
</feature>
<feature type="domain" description="GGDEF" evidence="3">
    <location>
        <begin position="440"/>
        <end position="571"/>
    </location>
</feature>
<reference evidence="4 5" key="1">
    <citation type="submission" date="2019-12" db="EMBL/GenBank/DDBJ databases">
        <authorList>
            <person name="Feng G."/>
            <person name="Zhu H."/>
        </authorList>
    </citation>
    <scope>NUCLEOTIDE SEQUENCE [LARGE SCALE GENOMIC DNA]</scope>
    <source>
        <strain evidence="4 5">FGD1</strain>
    </source>
</reference>
<dbReference type="PROSITE" id="PS50887">
    <property type="entry name" value="GGDEF"/>
    <property type="match status" value="1"/>
</dbReference>
<keyword evidence="1" id="KW-0472">Membrane</keyword>
<dbReference type="SMART" id="SM00052">
    <property type="entry name" value="EAL"/>
    <property type="match status" value="1"/>
</dbReference>
<keyword evidence="1" id="KW-0812">Transmembrane</keyword>
<evidence type="ECO:0000259" key="3">
    <source>
        <dbReference type="PROSITE" id="PS50887"/>
    </source>
</evidence>
<dbReference type="Gene3D" id="3.30.70.270">
    <property type="match status" value="1"/>
</dbReference>
<dbReference type="InterPro" id="IPR001633">
    <property type="entry name" value="EAL_dom"/>
</dbReference>
<evidence type="ECO:0000313" key="5">
    <source>
        <dbReference type="Proteomes" id="UP000465810"/>
    </source>
</evidence>
<feature type="transmembrane region" description="Helical" evidence="1">
    <location>
        <begin position="208"/>
        <end position="232"/>
    </location>
</feature>
<dbReference type="InterPro" id="IPR050706">
    <property type="entry name" value="Cyclic-di-GMP_PDE-like"/>
</dbReference>
<dbReference type="Proteomes" id="UP000465810">
    <property type="component" value="Unassembled WGS sequence"/>
</dbReference>
<comment type="caution">
    <text evidence="4">The sequence shown here is derived from an EMBL/GenBank/DDBJ whole genome shotgun (WGS) entry which is preliminary data.</text>
</comment>
<dbReference type="EMBL" id="WVTD01000046">
    <property type="protein sequence ID" value="MYM00360.1"/>
    <property type="molecule type" value="Genomic_DNA"/>
</dbReference>
<dbReference type="PANTHER" id="PTHR33121">
    <property type="entry name" value="CYCLIC DI-GMP PHOSPHODIESTERASE PDEF"/>
    <property type="match status" value="1"/>
</dbReference>
<dbReference type="RefSeq" id="WP_160987594.1">
    <property type="nucleotide sequence ID" value="NZ_WVTD01000046.1"/>
</dbReference>
<feature type="transmembrane region" description="Helical" evidence="1">
    <location>
        <begin position="244"/>
        <end position="263"/>
    </location>
</feature>
<dbReference type="CDD" id="cd01948">
    <property type="entry name" value="EAL"/>
    <property type="match status" value="1"/>
</dbReference>
<dbReference type="SUPFAM" id="SSF141868">
    <property type="entry name" value="EAL domain-like"/>
    <property type="match status" value="1"/>
</dbReference>
<dbReference type="Gene3D" id="3.20.20.450">
    <property type="entry name" value="EAL domain"/>
    <property type="match status" value="1"/>
</dbReference>
<protein>
    <submittedName>
        <fullName evidence="4">EAL domain-containing protein</fullName>
    </submittedName>
</protein>
<dbReference type="CDD" id="cd01949">
    <property type="entry name" value="GGDEF"/>
    <property type="match status" value="1"/>
</dbReference>